<keyword evidence="3" id="KW-0472">Membrane</keyword>
<dbReference type="InterPro" id="IPR050887">
    <property type="entry name" value="Beta-mannosidase_GH2"/>
</dbReference>
<dbReference type="RefSeq" id="WP_132033384.1">
    <property type="nucleotide sequence ID" value="NZ_QWDN01000002.1"/>
</dbReference>
<evidence type="ECO:0000256" key="2">
    <source>
        <dbReference type="ARBA" id="ARBA00023295"/>
    </source>
</evidence>
<feature type="domain" description="Beta-mannosidase-like galactose-binding" evidence="4">
    <location>
        <begin position="19"/>
        <end position="148"/>
    </location>
</feature>
<keyword evidence="3" id="KW-0812">Transmembrane</keyword>
<sequence>MSLSINVEAQSVDLSKLQWQFRKSTDSLWLPATVPGTVHTDLLANKKIAEPFYRDNETQLQWIEKEDWEYKTEILVTEKILQNDAVELVFEGLDTYADIYLNNKKILSADNMFRSWKTDVKSGLKLGSNELRVYFHSPVNFVMPLYSALGYILFLSAVMI</sequence>
<protein>
    <recommendedName>
        <fullName evidence="4">Beta-mannosidase-like galactose-binding domain-containing protein</fullName>
    </recommendedName>
</protein>
<reference evidence="5 6" key="1">
    <citation type="journal article" date="2015" name="Stand. Genomic Sci.">
        <title>Genomic Encyclopedia of Bacterial and Archaeal Type Strains, Phase III: the genomes of soil and plant-associated and newly described type strains.</title>
        <authorList>
            <person name="Whitman W.B."/>
            <person name="Woyke T."/>
            <person name="Klenk H.P."/>
            <person name="Zhou Y."/>
            <person name="Lilburn T.G."/>
            <person name="Beck B.J."/>
            <person name="De Vos P."/>
            <person name="Vandamme P."/>
            <person name="Eisen J.A."/>
            <person name="Garrity G."/>
            <person name="Hugenholtz P."/>
            <person name="Kyrpides N.C."/>
        </authorList>
    </citation>
    <scope>NUCLEOTIDE SEQUENCE [LARGE SCALE GENOMIC DNA]</scope>
    <source>
        <strain evidence="5 6">P5626</strain>
    </source>
</reference>
<keyword evidence="2" id="KW-0326">Glycosidase</keyword>
<gene>
    <name evidence="5" type="ORF">EV142_102147</name>
</gene>
<keyword evidence="3" id="KW-1133">Transmembrane helix</keyword>
<accession>A0ABY2B1X5</accession>
<name>A0ABY2B1X5_9FLAO</name>
<dbReference type="SUPFAM" id="SSF49785">
    <property type="entry name" value="Galactose-binding domain-like"/>
    <property type="match status" value="1"/>
</dbReference>
<dbReference type="InterPro" id="IPR008979">
    <property type="entry name" value="Galactose-bd-like_sf"/>
</dbReference>
<dbReference type="PANTHER" id="PTHR43730">
    <property type="entry name" value="BETA-MANNOSIDASE"/>
    <property type="match status" value="1"/>
</dbReference>
<proteinExistence type="predicted"/>
<dbReference type="InterPro" id="IPR054593">
    <property type="entry name" value="Beta-mannosidase-like_N2"/>
</dbReference>
<evidence type="ECO:0000313" key="5">
    <source>
        <dbReference type="EMBL" id="TCN59529.1"/>
    </source>
</evidence>
<dbReference type="PANTHER" id="PTHR43730:SF1">
    <property type="entry name" value="BETA-MANNOSIDASE"/>
    <property type="match status" value="1"/>
</dbReference>
<keyword evidence="1" id="KW-0378">Hydrolase</keyword>
<dbReference type="Proteomes" id="UP000295270">
    <property type="component" value="Unassembled WGS sequence"/>
</dbReference>
<evidence type="ECO:0000313" key="6">
    <source>
        <dbReference type="Proteomes" id="UP000295270"/>
    </source>
</evidence>
<feature type="transmembrane region" description="Helical" evidence="3">
    <location>
        <begin position="141"/>
        <end position="159"/>
    </location>
</feature>
<organism evidence="5 6">
    <name type="scientific">Flavobacterium circumlabens</name>
    <dbReference type="NCBI Taxonomy" id="2133765"/>
    <lineage>
        <taxon>Bacteria</taxon>
        <taxon>Pseudomonadati</taxon>
        <taxon>Bacteroidota</taxon>
        <taxon>Flavobacteriia</taxon>
        <taxon>Flavobacteriales</taxon>
        <taxon>Flavobacteriaceae</taxon>
        <taxon>Flavobacterium</taxon>
    </lineage>
</organism>
<dbReference type="Gene3D" id="2.60.120.260">
    <property type="entry name" value="Galactose-binding domain-like"/>
    <property type="match status" value="1"/>
</dbReference>
<evidence type="ECO:0000256" key="1">
    <source>
        <dbReference type="ARBA" id="ARBA00022801"/>
    </source>
</evidence>
<evidence type="ECO:0000259" key="4">
    <source>
        <dbReference type="Pfam" id="PF22666"/>
    </source>
</evidence>
<dbReference type="EMBL" id="SLWA01000002">
    <property type="protein sequence ID" value="TCN59529.1"/>
    <property type="molecule type" value="Genomic_DNA"/>
</dbReference>
<dbReference type="Pfam" id="PF22666">
    <property type="entry name" value="Glyco_hydro_2_N2"/>
    <property type="match status" value="1"/>
</dbReference>
<comment type="caution">
    <text evidence="5">The sequence shown here is derived from an EMBL/GenBank/DDBJ whole genome shotgun (WGS) entry which is preliminary data.</text>
</comment>
<evidence type="ECO:0000256" key="3">
    <source>
        <dbReference type="SAM" id="Phobius"/>
    </source>
</evidence>
<keyword evidence="6" id="KW-1185">Reference proteome</keyword>